<dbReference type="GeneID" id="31743259"/>
<evidence type="ECO:0000256" key="4">
    <source>
        <dbReference type="ARBA" id="ARBA00023136"/>
    </source>
</evidence>
<dbReference type="Proteomes" id="UP001385848">
    <property type="component" value="Unassembled WGS sequence"/>
</dbReference>
<dbReference type="Proteomes" id="UP000327236">
    <property type="component" value="Unassembled WGS sequence"/>
</dbReference>
<reference evidence="9 11" key="2">
    <citation type="submission" date="2024-04" db="EMBL/GenBank/DDBJ databases">
        <title>Three lactobacilli isolated from voided urine samples from females with type 2 diabetes.</title>
        <authorList>
            <person name="Kula A."/>
            <person name="Stegman N."/>
            <person name="Putonti C."/>
        </authorList>
    </citation>
    <scope>NUCLEOTIDE SEQUENCE [LARGE SCALE GENOMIC DNA]</scope>
    <source>
        <strain evidence="9 11">1855</strain>
    </source>
</reference>
<feature type="topological domain" description="Extracellular" evidence="6">
    <location>
        <begin position="1"/>
        <end position="7"/>
    </location>
</feature>
<comment type="caution">
    <text evidence="8">The sequence shown here is derived from an EMBL/GenBank/DDBJ whole genome shotgun (WGS) entry which is preliminary data.</text>
</comment>
<dbReference type="KEGG" id="lje:BUE77_05960"/>
<keyword evidence="4 6" id="KW-0472">Membrane</keyword>
<name>A0A5N1I9U8_LACJE</name>
<evidence type="ECO:0000256" key="6">
    <source>
        <dbReference type="HAMAP-Rule" id="MF_00728"/>
    </source>
</evidence>
<keyword evidence="3 6" id="KW-0175">Coiled coil</keyword>
<dbReference type="NCBIfam" id="NF003409">
    <property type="entry name" value="PRK04778.1-3"/>
    <property type="match status" value="1"/>
</dbReference>
<dbReference type="GO" id="GO:0005886">
    <property type="term" value="C:plasma membrane"/>
    <property type="evidence" value="ECO:0007669"/>
    <property type="project" value="UniProtKB-SubCell"/>
</dbReference>
<dbReference type="EMBL" id="VYWW01000023">
    <property type="protein sequence ID" value="KAA9321999.1"/>
    <property type="molecule type" value="Genomic_DNA"/>
</dbReference>
<evidence type="ECO:0000256" key="2">
    <source>
        <dbReference type="ARBA" id="ARBA00022989"/>
    </source>
</evidence>
<dbReference type="EMBL" id="JBBVUL010000002">
    <property type="protein sequence ID" value="MEL0564534.1"/>
    <property type="molecule type" value="Genomic_DNA"/>
</dbReference>
<evidence type="ECO:0000313" key="8">
    <source>
        <dbReference type="EMBL" id="KAA9321999.1"/>
    </source>
</evidence>
<gene>
    <name evidence="6 8" type="primary">ezrA</name>
    <name evidence="9" type="ORF">AAC431_01160</name>
    <name evidence="8" type="ORF">F6H94_05720</name>
</gene>
<proteinExistence type="inferred from homology"/>
<keyword evidence="6" id="KW-1003">Cell membrane</keyword>
<keyword evidence="2 6" id="KW-1133">Transmembrane helix</keyword>
<dbReference type="Pfam" id="PF06160">
    <property type="entry name" value="EzrA"/>
    <property type="match status" value="1"/>
</dbReference>
<evidence type="ECO:0000313" key="10">
    <source>
        <dbReference type="Proteomes" id="UP000327236"/>
    </source>
</evidence>
<keyword evidence="5 6" id="KW-0717">Septation</keyword>
<feature type="coiled-coil region" evidence="6">
    <location>
        <begin position="170"/>
        <end position="223"/>
    </location>
</feature>
<accession>A0A5N1I9U8</accession>
<evidence type="ECO:0000256" key="5">
    <source>
        <dbReference type="ARBA" id="ARBA00023210"/>
    </source>
</evidence>
<comment type="subcellular location">
    <subcellularLocation>
        <location evidence="6">Cell membrane</location>
        <topology evidence="6">Single-pass membrane protein</topology>
    </subcellularLocation>
    <text evidence="6">Colocalized with FtsZ to the nascent septal site.</text>
</comment>
<keyword evidence="1 6" id="KW-0812">Transmembrane</keyword>
<sequence>MSSIQSLIIISIVVLLIAATGSMLMLNRRQSKILSFFEQDLNDLEDLGISADIKNLAQMELAGESLKTFNSWKKVYEKANEKLIPDLHTRIEQCQEVNTHYNLLRARKEIKAIDSAIDSVSEDLNKTKEVFRQLLESNRANKLQYDSLIKIYRDIRKEVLAASFYYGPALEKIEDELSELERHFNNAKNLSAQGDYIEGKRVLEKIDKRLAHLKDLLPRIKKEQNAIQDVYPEQLDELTDAYRKMKVDKLAVSKIDFLEEVKKLQNLLEESKDLESRLEIEKLEANNNKLAKKIDSLYDIITKEYSARPFVQQNQDKILRLLSHLENGSSQLIDKLEHIDQSYELTHGELQEAKDLLKEVTKMEEKYNYDVQALADGEGVYSEIKERWLKQLKRISEIEKREQELVDEVDGLYEAEKMANESIAGFKQDVALIYRRLQRRNLPGKPDSFIQMYTLVVNEISHTSQELNQVRINMEKISEEMIQISDDVDRLKKEADQIINYAALVELTMQYSNKYRSNPKVAKARRATMDLYSRAYNYKDALDTIATVMEQVEPGSYQRIESAYYFQLSTPEDDQDD</sequence>
<organism evidence="8 10">
    <name type="scientific">Lactobacillus jensenii</name>
    <dbReference type="NCBI Taxonomy" id="109790"/>
    <lineage>
        <taxon>Bacteria</taxon>
        <taxon>Bacillati</taxon>
        <taxon>Bacillota</taxon>
        <taxon>Bacilli</taxon>
        <taxon>Lactobacillales</taxon>
        <taxon>Lactobacillaceae</taxon>
        <taxon>Lactobacillus</taxon>
    </lineage>
</organism>
<feature type="transmembrane region" description="Helical" evidence="7">
    <location>
        <begin position="6"/>
        <end position="26"/>
    </location>
</feature>
<evidence type="ECO:0000256" key="1">
    <source>
        <dbReference type="ARBA" id="ARBA00022692"/>
    </source>
</evidence>
<evidence type="ECO:0000313" key="11">
    <source>
        <dbReference type="Proteomes" id="UP001385848"/>
    </source>
</evidence>
<reference evidence="8 10" key="1">
    <citation type="submission" date="2019-09" db="EMBL/GenBank/DDBJ databases">
        <title>Draft genome sequence assemblies of isolates from the urinary tract.</title>
        <authorList>
            <person name="Mores C.R."/>
            <person name="Putonti C."/>
            <person name="Wolfe A.J."/>
        </authorList>
    </citation>
    <scope>NUCLEOTIDE SEQUENCE [LARGE SCALE GENOMIC DNA]</scope>
    <source>
        <strain evidence="8 10">UMB246</strain>
    </source>
</reference>
<feature type="topological domain" description="Cytoplasmic" evidence="6">
    <location>
        <begin position="27"/>
        <end position="577"/>
    </location>
</feature>
<dbReference type="GO" id="GO:0005940">
    <property type="term" value="C:septin ring"/>
    <property type="evidence" value="ECO:0007669"/>
    <property type="project" value="InterPro"/>
</dbReference>
<feature type="coiled-coil region" evidence="6">
    <location>
        <begin position="460"/>
        <end position="494"/>
    </location>
</feature>
<dbReference type="OrthoDB" id="1654473at2"/>
<feature type="coiled-coil region" evidence="6">
    <location>
        <begin position="254"/>
        <end position="300"/>
    </location>
</feature>
<evidence type="ECO:0000313" key="9">
    <source>
        <dbReference type="EMBL" id="MEL0564534.1"/>
    </source>
</evidence>
<comment type="function">
    <text evidence="6">Negative regulator of FtsZ ring formation; modulates the frequency and position of FtsZ ring formation. Inhibits FtsZ ring formation at polar sites. Interacts either with FtsZ or with one of its binding partners to promote depolymerization.</text>
</comment>
<keyword evidence="11" id="KW-1185">Reference proteome</keyword>
<evidence type="ECO:0000256" key="3">
    <source>
        <dbReference type="ARBA" id="ARBA00023054"/>
    </source>
</evidence>
<dbReference type="GO" id="GO:0000921">
    <property type="term" value="P:septin ring assembly"/>
    <property type="evidence" value="ECO:0007669"/>
    <property type="project" value="InterPro"/>
</dbReference>
<keyword evidence="6" id="KW-0132">Cell division</keyword>
<dbReference type="AlphaFoldDB" id="A0A5N1I9U8"/>
<dbReference type="InterPro" id="IPR010379">
    <property type="entry name" value="EzrA"/>
</dbReference>
<comment type="similarity">
    <text evidence="6">Belongs to the EzrA family.</text>
</comment>
<keyword evidence="6" id="KW-0131">Cell cycle</keyword>
<protein>
    <recommendedName>
        <fullName evidence="6">Septation ring formation regulator EzrA</fullName>
    </recommendedName>
</protein>
<evidence type="ECO:0000256" key="7">
    <source>
        <dbReference type="SAM" id="Phobius"/>
    </source>
</evidence>
<dbReference type="GO" id="GO:0000917">
    <property type="term" value="P:division septum assembly"/>
    <property type="evidence" value="ECO:0007669"/>
    <property type="project" value="UniProtKB-KW"/>
</dbReference>
<dbReference type="RefSeq" id="WP_006588090.1">
    <property type="nucleotide sequence ID" value="NZ_CATOUV010000001.1"/>
</dbReference>
<dbReference type="HAMAP" id="MF_00728">
    <property type="entry name" value="EzrA"/>
    <property type="match status" value="1"/>
</dbReference>